<proteinExistence type="predicted"/>
<name>A0A1B8U281_9FLAO</name>
<dbReference type="EMBL" id="LSFM01000013">
    <property type="protein sequence ID" value="OBY65952.1"/>
    <property type="molecule type" value="Genomic_DNA"/>
</dbReference>
<sequence length="230" mass="25141">MIDLFSYISIGSTLKNKHMATMNQGILGGFSGKIGTVVGSSWRGKNVLRSAPSVSTKPASAAQQKQRNKFKGVSQFLTPIKEILTETFGASVGSKSPFNNAMSYHMKEAVQQTTVGFQLEYAKVLIGKGGLCGLENPVVQMLPTHRLQVSWDDNSTQGLAYPTDAFLIVAYATDLQCFEYAMGESLRETEQGVLSFQESFYGETVHLWATFHNAKLALTATSRYLGSFVI</sequence>
<dbReference type="Proteomes" id="UP000092584">
    <property type="component" value="Unassembled WGS sequence"/>
</dbReference>
<dbReference type="STRING" id="1774273.LPB03_02200"/>
<comment type="caution">
    <text evidence="1">The sequence shown here is derived from an EMBL/GenBank/DDBJ whole genome shotgun (WGS) entry which is preliminary data.</text>
</comment>
<dbReference type="InterPro" id="IPR046233">
    <property type="entry name" value="DUF6266"/>
</dbReference>
<dbReference type="KEGG" id="pob:LPB03_02200"/>
<keyword evidence="2" id="KW-1185">Reference proteome</keyword>
<dbReference type="Pfam" id="PF19781">
    <property type="entry name" value="DUF6266"/>
    <property type="match status" value="1"/>
</dbReference>
<dbReference type="AlphaFoldDB" id="A0A1B8U281"/>
<evidence type="ECO:0000313" key="2">
    <source>
        <dbReference type="Proteomes" id="UP000092584"/>
    </source>
</evidence>
<reference evidence="2" key="1">
    <citation type="submission" date="2016-02" db="EMBL/GenBank/DDBJ databases">
        <authorList>
            <person name="Shin S.-K."/>
            <person name="Yi H."/>
            <person name="Kim E."/>
        </authorList>
    </citation>
    <scope>NUCLEOTIDE SEQUENCE [LARGE SCALE GENOMIC DNA]</scope>
    <source>
        <strain evidence="2">LPB0003</strain>
    </source>
</reference>
<accession>A0A1B8U281</accession>
<protein>
    <submittedName>
        <fullName evidence="1">Uncharacterized protein</fullName>
    </submittedName>
</protein>
<evidence type="ECO:0000313" key="1">
    <source>
        <dbReference type="EMBL" id="OBY65952.1"/>
    </source>
</evidence>
<gene>
    <name evidence="1" type="ORF">LPB3_02880</name>
</gene>
<organism evidence="1 2">
    <name type="scientific">Polaribacter vadi</name>
    <dbReference type="NCBI Taxonomy" id="1774273"/>
    <lineage>
        <taxon>Bacteria</taxon>
        <taxon>Pseudomonadati</taxon>
        <taxon>Bacteroidota</taxon>
        <taxon>Flavobacteriia</taxon>
        <taxon>Flavobacteriales</taxon>
        <taxon>Flavobacteriaceae</taxon>
    </lineage>
</organism>